<sequence>MPGTSTASAIPRSRMITFPDGCTAEDYGLTPIRRLADIDLLCRFEVIQYLEALTIAYNIMSSEMVLKKILKNAIAPEL</sequence>
<protein>
    <recommendedName>
        <fullName evidence="2">Mug135-like C-terminal domain-containing protein</fullName>
    </recommendedName>
</protein>
<feature type="domain" description="Mug135-like C-terminal" evidence="2">
    <location>
        <begin position="14"/>
        <end position="74"/>
    </location>
</feature>
<gene>
    <name evidence="3" type="ORF">SPAPADRAFT_59405</name>
</gene>
<comment type="similarity">
    <text evidence="1">Belongs to the UPF0612 family.</text>
</comment>
<dbReference type="InParanoid" id="G3AJU5"/>
<proteinExistence type="inferred from homology"/>
<dbReference type="Pfam" id="PF08593">
    <property type="entry name" value="Mug135_C"/>
    <property type="match status" value="1"/>
</dbReference>
<dbReference type="AlphaFoldDB" id="G3AJU5"/>
<evidence type="ECO:0000256" key="1">
    <source>
        <dbReference type="ARBA" id="ARBA00005788"/>
    </source>
</evidence>
<dbReference type="eggNOG" id="ENOG502REFB">
    <property type="taxonomic scope" value="Eukaryota"/>
</dbReference>
<keyword evidence="4" id="KW-1185">Reference proteome</keyword>
<dbReference type="InterPro" id="IPR013902">
    <property type="entry name" value="Mug135-like_C"/>
</dbReference>
<organism evidence="4">
    <name type="scientific">Spathaspora passalidarum (strain NRRL Y-27907 / 11-Y1)</name>
    <dbReference type="NCBI Taxonomy" id="619300"/>
    <lineage>
        <taxon>Eukaryota</taxon>
        <taxon>Fungi</taxon>
        <taxon>Dikarya</taxon>
        <taxon>Ascomycota</taxon>
        <taxon>Saccharomycotina</taxon>
        <taxon>Pichiomycetes</taxon>
        <taxon>Debaryomycetaceae</taxon>
        <taxon>Spathaspora</taxon>
    </lineage>
</organism>
<accession>G3AJU5</accession>
<evidence type="ECO:0000313" key="4">
    <source>
        <dbReference type="Proteomes" id="UP000000709"/>
    </source>
</evidence>
<dbReference type="RefSeq" id="XP_007373580.1">
    <property type="nucleotide sequence ID" value="XM_007373518.1"/>
</dbReference>
<dbReference type="GeneID" id="18872903"/>
<dbReference type="OrthoDB" id="5297016at2759"/>
<reference evidence="3 4" key="1">
    <citation type="journal article" date="2011" name="Proc. Natl. Acad. Sci. U.S.A.">
        <title>Comparative genomics of xylose-fermenting fungi for enhanced biofuel production.</title>
        <authorList>
            <person name="Wohlbach D.J."/>
            <person name="Kuo A."/>
            <person name="Sato T.K."/>
            <person name="Potts K.M."/>
            <person name="Salamov A.A."/>
            <person name="LaButti K.M."/>
            <person name="Sun H."/>
            <person name="Clum A."/>
            <person name="Pangilinan J.L."/>
            <person name="Lindquist E.A."/>
            <person name="Lucas S."/>
            <person name="Lapidus A."/>
            <person name="Jin M."/>
            <person name="Gunawan C."/>
            <person name="Balan V."/>
            <person name="Dale B.E."/>
            <person name="Jeffries T.W."/>
            <person name="Zinkel R."/>
            <person name="Barry K.W."/>
            <person name="Grigoriev I.V."/>
            <person name="Gasch A.P."/>
        </authorList>
    </citation>
    <scope>NUCLEOTIDE SEQUENCE [LARGE SCALE GENOMIC DNA]</scope>
    <source>
        <strain evidence="4">NRRL Y-27907 / 11-Y1</strain>
    </source>
</reference>
<dbReference type="HOGENOM" id="CLU_2628745_0_0_1"/>
<evidence type="ECO:0000259" key="2">
    <source>
        <dbReference type="Pfam" id="PF08593"/>
    </source>
</evidence>
<dbReference type="Proteomes" id="UP000000709">
    <property type="component" value="Unassembled WGS sequence"/>
</dbReference>
<feature type="non-terminal residue" evidence="3">
    <location>
        <position position="78"/>
    </location>
</feature>
<evidence type="ECO:0000313" key="3">
    <source>
        <dbReference type="EMBL" id="EGW33996.1"/>
    </source>
</evidence>
<name>G3AJU5_SPAPN</name>
<dbReference type="KEGG" id="spaa:SPAPADRAFT_59405"/>
<dbReference type="EMBL" id="GL996500">
    <property type="protein sequence ID" value="EGW33996.1"/>
    <property type="molecule type" value="Genomic_DNA"/>
</dbReference>